<dbReference type="GO" id="GO:0043130">
    <property type="term" value="F:ubiquitin binding"/>
    <property type="evidence" value="ECO:0007669"/>
    <property type="project" value="InterPro"/>
</dbReference>
<evidence type="ECO:0000256" key="2">
    <source>
        <dbReference type="SAM" id="Phobius"/>
    </source>
</evidence>
<gene>
    <name evidence="4" type="ORF">AAT19DRAFT_10329</name>
</gene>
<feature type="compositionally biased region" description="Basic and acidic residues" evidence="1">
    <location>
        <begin position="165"/>
        <end position="176"/>
    </location>
</feature>
<dbReference type="OrthoDB" id="3824970at2759"/>
<dbReference type="InterPro" id="IPR003892">
    <property type="entry name" value="CUE"/>
</dbReference>
<dbReference type="Gene3D" id="1.10.8.10">
    <property type="entry name" value="DNA helicase RuvA subunit, C-terminal domain"/>
    <property type="match status" value="1"/>
</dbReference>
<dbReference type="CDD" id="cd14424">
    <property type="entry name" value="CUE_Cue1p_like"/>
    <property type="match status" value="1"/>
</dbReference>
<dbReference type="AlphaFoldDB" id="A0A2T0A0F7"/>
<feature type="compositionally biased region" description="Low complexity" evidence="1">
    <location>
        <begin position="116"/>
        <end position="125"/>
    </location>
</feature>
<dbReference type="EMBL" id="LCTV02000012">
    <property type="protein sequence ID" value="PRQ71471.1"/>
    <property type="molecule type" value="Genomic_DNA"/>
</dbReference>
<keyword evidence="2" id="KW-0472">Membrane</keyword>
<feature type="region of interest" description="Disordered" evidence="1">
    <location>
        <begin position="1"/>
        <end position="27"/>
    </location>
</feature>
<name>A0A2T0A0F7_RHOTO</name>
<dbReference type="Pfam" id="PF02845">
    <property type="entry name" value="CUE"/>
    <property type="match status" value="1"/>
</dbReference>
<feature type="domain" description="CUE" evidence="3">
    <location>
        <begin position="63"/>
        <end position="106"/>
    </location>
</feature>
<sequence length="209" mass="22714">MQHVSRSRTTRSSHRHHTHDTARLPRSRRRMDEALGWAVAAGLCYAAYKLVFGSSSGSRRRTVPQASIDQVTSMFPHVSQAAARWELERNGGSVERAVERALREGGLPQPPASYFPPDASTSTPRPATPTPAAPLTPVRSSASTSSARGQPPSLIARMGLQNKVVSEEKGKGKEVEGSQGGGWSPNAAEREKNLRARKEKLVLEARRCV</sequence>
<keyword evidence="2" id="KW-1133">Transmembrane helix</keyword>
<proteinExistence type="predicted"/>
<feature type="compositionally biased region" description="Polar residues" evidence="1">
    <location>
        <begin position="138"/>
        <end position="148"/>
    </location>
</feature>
<feature type="compositionally biased region" description="Basic residues" evidence="1">
    <location>
        <begin position="1"/>
        <end position="18"/>
    </location>
</feature>
<dbReference type="PROSITE" id="PS51140">
    <property type="entry name" value="CUE"/>
    <property type="match status" value="1"/>
</dbReference>
<keyword evidence="2" id="KW-0812">Transmembrane</keyword>
<accession>A0A2T0A0F7</accession>
<comment type="caution">
    <text evidence="4">The sequence shown here is derived from an EMBL/GenBank/DDBJ whole genome shotgun (WGS) entry which is preliminary data.</text>
</comment>
<organism evidence="4 5">
    <name type="scientific">Rhodotorula toruloides</name>
    <name type="common">Yeast</name>
    <name type="synonym">Rhodosporidium toruloides</name>
    <dbReference type="NCBI Taxonomy" id="5286"/>
    <lineage>
        <taxon>Eukaryota</taxon>
        <taxon>Fungi</taxon>
        <taxon>Dikarya</taxon>
        <taxon>Basidiomycota</taxon>
        <taxon>Pucciniomycotina</taxon>
        <taxon>Microbotryomycetes</taxon>
        <taxon>Sporidiobolales</taxon>
        <taxon>Sporidiobolaceae</taxon>
        <taxon>Rhodotorula</taxon>
    </lineage>
</organism>
<feature type="region of interest" description="Disordered" evidence="1">
    <location>
        <begin position="104"/>
        <end position="196"/>
    </location>
</feature>
<dbReference type="Proteomes" id="UP000239560">
    <property type="component" value="Unassembled WGS sequence"/>
</dbReference>
<feature type="transmembrane region" description="Helical" evidence="2">
    <location>
        <begin position="34"/>
        <end position="52"/>
    </location>
</feature>
<evidence type="ECO:0000259" key="3">
    <source>
        <dbReference type="PROSITE" id="PS51140"/>
    </source>
</evidence>
<evidence type="ECO:0000313" key="5">
    <source>
        <dbReference type="Proteomes" id="UP000239560"/>
    </source>
</evidence>
<reference evidence="4 5" key="1">
    <citation type="journal article" date="2018" name="Elife">
        <title>Functional genomics of lipid metabolism in the oleaginous yeast Rhodosporidium toruloides.</title>
        <authorList>
            <person name="Coradetti S.T."/>
            <person name="Pinel D."/>
            <person name="Geiselman G."/>
            <person name="Ito M."/>
            <person name="Mondo S."/>
            <person name="Reilly M.C."/>
            <person name="Cheng Y.F."/>
            <person name="Bauer S."/>
            <person name="Grigoriev I."/>
            <person name="Gladden J.M."/>
            <person name="Simmons B.A."/>
            <person name="Brem R."/>
            <person name="Arkin A.P."/>
            <person name="Skerker J.M."/>
        </authorList>
    </citation>
    <scope>NUCLEOTIDE SEQUENCE [LARGE SCALE GENOMIC DNA]</scope>
    <source>
        <strain evidence="4 5">NBRC 0880</strain>
    </source>
</reference>
<protein>
    <recommendedName>
        <fullName evidence="3">CUE domain-containing protein</fullName>
    </recommendedName>
</protein>
<evidence type="ECO:0000313" key="4">
    <source>
        <dbReference type="EMBL" id="PRQ71471.1"/>
    </source>
</evidence>
<evidence type="ECO:0000256" key="1">
    <source>
        <dbReference type="SAM" id="MobiDB-lite"/>
    </source>
</evidence>